<dbReference type="InterPro" id="IPR011990">
    <property type="entry name" value="TPR-like_helical_dom_sf"/>
</dbReference>
<dbReference type="EMBL" id="JAUEPR010000066">
    <property type="protein sequence ID" value="KAK0468776.1"/>
    <property type="molecule type" value="Genomic_DNA"/>
</dbReference>
<dbReference type="Proteomes" id="UP001175227">
    <property type="component" value="Unassembled WGS sequence"/>
</dbReference>
<dbReference type="AlphaFoldDB" id="A0AA39T6X7"/>
<dbReference type="Gene3D" id="1.25.40.10">
    <property type="entry name" value="Tetratricopeptide repeat domain"/>
    <property type="match status" value="1"/>
</dbReference>
<sequence length="1180" mass="130175">MSDFDDANLTPAIEPVIRIAYSEVHPTDLRNKPRADSHPNFVPTLGGICADCAAAEGPVMQESMMIKEPDSSRWKLMQSIQISTEIPSFILSILSRYPGNDDQFLYGIELETASLISKFATRKDRPGGSQVYIQLDDDDSVLLDPKIGLVVVPSRPPSNLSSADGNRLFDLPTTNGQSGPDLSFNVLIDFSSLLSLNGNHTLRCFNQFGHEDDLQNAISALDRSVSFTSDSDPNKPSRLSDLSYALRYRFKLLGDSRDLDQAIELGNHAVTLADRDRHDLPKLFVCLSDSYAYRFQKLGNLDDLNSAGAAAEFAVSISTEANYSQLSSLYALADCFKLRFGRLGKLNDMESAIKLGQLAFSLDLGGDESRSLGLYFTSRLFSTRFDRLSNSNDLEESISHLKKALDLTPEGSPDRCMMLRLLSDRLRCRFDLFGDPADLDEAIVKGTDAANVVHSRSPLRPETLNTLSGSLLNRFQLHGDFNDLTGSISLLKSAIYDAPVEHIDEKTLFDSLSRRLRYRYSETNDANDIDEAVSLGRCSLACIPDDDPRKPSRIINLVACLQIRSRDRKLIDDLEESITCGKEALSLIPDSHPDKGHALTHLGYSVGLRFELFRNPSDADEATSLYKSAALSPTDGPEGRLDAATRWARFCAAHFFPSTLEAYKVALNILPRVAWNGKSVAARHRKLAGIPFSVSEAVEWALYWDEADTALEWSEIGRGIVWSQLHNLRSPVNFLSDAYPDLAERVSQVAVALEKATNRDADTEDFKGLTMEEIAREQRRLATEWYSLVETVRALPGYEDFLGPKRLATLKNAAKLGPVILLNIAFTRCDTLILIPGLGDVIHIPLKDFTYNDAKNLQEQLATALSAYGVRTRASQPVYATSVNDVFMNVLKVLWTCIVKPILDGLAFSPCDSTNLPRLWWCPTGPLAFLPIHAAGDYRTNKRGTKLSDYVASSYTPTLTILLDKLEQTRTFKGLVAISQPNTPGLSSLPGTKRELQKIKERATGSEVFVKCLRGKQATPDTVLRGMSTCNWVHMACHATQEKAKPLDSTFHLHPSTNYPDGHLPLSQVIAKSFPDADFAYLSACQTATGDESLSEESVHLAAGMLMAGYRSVVATLWSIRDADAPLIADEVYSRLFKDGKPDSGNAAVALHHAVQALRKSAGNESGSFVRWVPFIHVGV</sequence>
<feature type="domain" description="CHAT" evidence="1">
    <location>
        <begin position="891"/>
        <end position="1179"/>
    </location>
</feature>
<evidence type="ECO:0000259" key="1">
    <source>
        <dbReference type="Pfam" id="PF12770"/>
    </source>
</evidence>
<dbReference type="Pfam" id="PF12770">
    <property type="entry name" value="CHAT"/>
    <property type="match status" value="1"/>
</dbReference>
<protein>
    <submittedName>
        <fullName evidence="2">CHAT domain-containing protein</fullName>
    </submittedName>
</protein>
<evidence type="ECO:0000313" key="3">
    <source>
        <dbReference type="Proteomes" id="UP001175227"/>
    </source>
</evidence>
<evidence type="ECO:0000313" key="2">
    <source>
        <dbReference type="EMBL" id="KAK0468776.1"/>
    </source>
</evidence>
<organism evidence="2 3">
    <name type="scientific">Armillaria novae-zelandiae</name>
    <dbReference type="NCBI Taxonomy" id="153914"/>
    <lineage>
        <taxon>Eukaryota</taxon>
        <taxon>Fungi</taxon>
        <taxon>Dikarya</taxon>
        <taxon>Basidiomycota</taxon>
        <taxon>Agaricomycotina</taxon>
        <taxon>Agaricomycetes</taxon>
        <taxon>Agaricomycetidae</taxon>
        <taxon>Agaricales</taxon>
        <taxon>Marasmiineae</taxon>
        <taxon>Physalacriaceae</taxon>
        <taxon>Armillaria</taxon>
    </lineage>
</organism>
<accession>A0AA39T6X7</accession>
<gene>
    <name evidence="2" type="ORF">IW261DRAFT_1372805</name>
</gene>
<dbReference type="InterPro" id="IPR024983">
    <property type="entry name" value="CHAT_dom"/>
</dbReference>
<keyword evidence="3" id="KW-1185">Reference proteome</keyword>
<proteinExistence type="predicted"/>
<reference evidence="2" key="1">
    <citation type="submission" date="2023-06" db="EMBL/GenBank/DDBJ databases">
        <authorList>
            <consortium name="Lawrence Berkeley National Laboratory"/>
            <person name="Ahrendt S."/>
            <person name="Sahu N."/>
            <person name="Indic B."/>
            <person name="Wong-Bajracharya J."/>
            <person name="Merenyi Z."/>
            <person name="Ke H.-M."/>
            <person name="Monk M."/>
            <person name="Kocsube S."/>
            <person name="Drula E."/>
            <person name="Lipzen A."/>
            <person name="Balint B."/>
            <person name="Henrissat B."/>
            <person name="Andreopoulos B."/>
            <person name="Martin F.M."/>
            <person name="Harder C.B."/>
            <person name="Rigling D."/>
            <person name="Ford K.L."/>
            <person name="Foster G.D."/>
            <person name="Pangilinan J."/>
            <person name="Papanicolaou A."/>
            <person name="Barry K."/>
            <person name="LaButti K."/>
            <person name="Viragh M."/>
            <person name="Koriabine M."/>
            <person name="Yan M."/>
            <person name="Riley R."/>
            <person name="Champramary S."/>
            <person name="Plett K.L."/>
            <person name="Tsai I.J."/>
            <person name="Slot J."/>
            <person name="Sipos G."/>
            <person name="Plett J."/>
            <person name="Nagy L.G."/>
            <person name="Grigoriev I.V."/>
        </authorList>
    </citation>
    <scope>NUCLEOTIDE SEQUENCE</scope>
    <source>
        <strain evidence="2">ICMP 16352</strain>
    </source>
</reference>
<comment type="caution">
    <text evidence="2">The sequence shown here is derived from an EMBL/GenBank/DDBJ whole genome shotgun (WGS) entry which is preliminary data.</text>
</comment>
<name>A0AA39T6X7_9AGAR</name>